<dbReference type="Proteomes" id="UP000732378">
    <property type="component" value="Unassembled WGS sequence"/>
</dbReference>
<accession>A0ABS2M5S8</accession>
<keyword evidence="2" id="KW-1185">Reference proteome</keyword>
<comment type="caution">
    <text evidence="1">The sequence shown here is derived from an EMBL/GenBank/DDBJ whole genome shotgun (WGS) entry which is preliminary data.</text>
</comment>
<gene>
    <name evidence="1" type="ORF">JOE61_000360</name>
</gene>
<proteinExistence type="predicted"/>
<dbReference type="EMBL" id="JAFBBZ010000001">
    <property type="protein sequence ID" value="MBM7506546.1"/>
    <property type="molecule type" value="Genomic_DNA"/>
</dbReference>
<reference evidence="1 2" key="1">
    <citation type="submission" date="2021-01" db="EMBL/GenBank/DDBJ databases">
        <title>Sequencing the genomes of 1000 actinobacteria strains.</title>
        <authorList>
            <person name="Klenk H.-P."/>
        </authorList>
    </citation>
    <scope>NUCLEOTIDE SEQUENCE [LARGE SCALE GENOMIC DNA]</scope>
    <source>
        <strain evidence="1 2">DSM 18239</strain>
    </source>
</reference>
<protein>
    <submittedName>
        <fullName evidence="1">Uncharacterized protein</fullName>
    </submittedName>
</protein>
<organism evidence="1 2">
    <name type="scientific">Nocardioides salarius</name>
    <dbReference type="NCBI Taxonomy" id="374513"/>
    <lineage>
        <taxon>Bacteria</taxon>
        <taxon>Bacillati</taxon>
        <taxon>Actinomycetota</taxon>
        <taxon>Actinomycetes</taxon>
        <taxon>Propionibacteriales</taxon>
        <taxon>Nocardioidaceae</taxon>
        <taxon>Nocardioides</taxon>
    </lineage>
</organism>
<evidence type="ECO:0000313" key="2">
    <source>
        <dbReference type="Proteomes" id="UP000732378"/>
    </source>
</evidence>
<name>A0ABS2M5S8_9ACTN</name>
<sequence length="108" mass="12422">MSRREWARKLMHRAPDSPRYGTPEWEALPDGPEKVAAVVRAAECWFLDGEQAPVRLHREINDLRAAYLAGESDGFHARREAWRNGWSRPELLAAEIEAEWREWVGGVA</sequence>
<dbReference type="RefSeq" id="WP_193669320.1">
    <property type="nucleotide sequence ID" value="NZ_JACDTV010000008.1"/>
</dbReference>
<evidence type="ECO:0000313" key="1">
    <source>
        <dbReference type="EMBL" id="MBM7506546.1"/>
    </source>
</evidence>